<dbReference type="RefSeq" id="WP_273631438.1">
    <property type="nucleotide sequence ID" value="NZ_CP117167.1"/>
</dbReference>
<evidence type="ECO:0000313" key="3">
    <source>
        <dbReference type="Proteomes" id="UP001216139"/>
    </source>
</evidence>
<proteinExistence type="predicted"/>
<dbReference type="PANTHER" id="PTHR22916">
    <property type="entry name" value="GLYCOSYLTRANSFERASE"/>
    <property type="match status" value="1"/>
</dbReference>
<dbReference type="Proteomes" id="UP001216139">
    <property type="component" value="Chromosome"/>
</dbReference>
<organism evidence="2 3">
    <name type="scientific">Mucilaginibacter jinjuensis</name>
    <dbReference type="NCBI Taxonomy" id="1176721"/>
    <lineage>
        <taxon>Bacteria</taxon>
        <taxon>Pseudomonadati</taxon>
        <taxon>Bacteroidota</taxon>
        <taxon>Sphingobacteriia</taxon>
        <taxon>Sphingobacteriales</taxon>
        <taxon>Sphingobacteriaceae</taxon>
        <taxon>Mucilaginibacter</taxon>
    </lineage>
</organism>
<evidence type="ECO:0000313" key="2">
    <source>
        <dbReference type="EMBL" id="WCT13166.1"/>
    </source>
</evidence>
<dbReference type="Pfam" id="PF00535">
    <property type="entry name" value="Glycos_transf_2"/>
    <property type="match status" value="1"/>
</dbReference>
<dbReference type="SUPFAM" id="SSF53448">
    <property type="entry name" value="Nucleotide-diphospho-sugar transferases"/>
    <property type="match status" value="1"/>
</dbReference>
<sequence length="396" mass="44876">MNNPPLLSVVIATKNRQKYCIEAIQSILAISSDLIQIAIADNSDTPDIQQYLEANPNSQVIYTYDGSPLSSIDNFNKCVSLATGEYVIMIGDDDTVLPNIIETTQWMKLNNIESIGCKSYIDFIWPNNAHVVSKNGRLIIPGYSNKIEEINIENNLTSLIKSGFINYQRYNLPRIYHGIVKRALLETVFEKVGYFYGGLTPDMYSTVALSNVTKVHYIVDYPFSVAGACQSSTSVSSLSSDHSGYLSDAPHFKNRTDNYNWEKQVPRFYSVETIWAETGVKALYELGRADLVELFDIYKLSAYAILANLKYIKTSSFRRLIFLFRLSITEGIKIHKPLKINYFKHVTKLVSTTFSVAFDLLKSKKNQPSQPSQVYTEIYGWKDVLGKLDDTVFRNT</sequence>
<protein>
    <submittedName>
        <fullName evidence="2">Glycosyltransferase family 2 protein</fullName>
    </submittedName>
</protein>
<feature type="domain" description="Glycosyltransferase 2-like" evidence="1">
    <location>
        <begin position="8"/>
        <end position="102"/>
    </location>
</feature>
<name>A0ABY7TA08_9SPHI</name>
<accession>A0ABY7TA08</accession>
<dbReference type="InterPro" id="IPR029044">
    <property type="entry name" value="Nucleotide-diphossugar_trans"/>
</dbReference>
<keyword evidence="3" id="KW-1185">Reference proteome</keyword>
<dbReference type="InterPro" id="IPR001173">
    <property type="entry name" value="Glyco_trans_2-like"/>
</dbReference>
<evidence type="ECO:0000259" key="1">
    <source>
        <dbReference type="Pfam" id="PF00535"/>
    </source>
</evidence>
<dbReference type="CDD" id="cd00761">
    <property type="entry name" value="Glyco_tranf_GTA_type"/>
    <property type="match status" value="1"/>
</dbReference>
<dbReference type="PANTHER" id="PTHR22916:SF3">
    <property type="entry name" value="UDP-GLCNAC:BETAGAL BETA-1,3-N-ACETYLGLUCOSAMINYLTRANSFERASE-LIKE PROTEIN 1"/>
    <property type="match status" value="1"/>
</dbReference>
<dbReference type="EMBL" id="CP117167">
    <property type="protein sequence ID" value="WCT13166.1"/>
    <property type="molecule type" value="Genomic_DNA"/>
</dbReference>
<reference evidence="2 3" key="1">
    <citation type="submission" date="2023-02" db="EMBL/GenBank/DDBJ databases">
        <title>Genome sequence of Mucilaginibacter jinjuensis strain KACC 16571.</title>
        <authorList>
            <person name="Kim S."/>
            <person name="Heo J."/>
            <person name="Kwon S.-W."/>
        </authorList>
    </citation>
    <scope>NUCLEOTIDE SEQUENCE [LARGE SCALE GENOMIC DNA]</scope>
    <source>
        <strain evidence="2 3">KACC 16571</strain>
    </source>
</reference>
<dbReference type="Gene3D" id="3.90.550.10">
    <property type="entry name" value="Spore Coat Polysaccharide Biosynthesis Protein SpsA, Chain A"/>
    <property type="match status" value="1"/>
</dbReference>
<gene>
    <name evidence="2" type="ORF">PQO05_04365</name>
</gene>